<proteinExistence type="predicted"/>
<organism evidence="1 2">
    <name type="scientific">Cysteiniphilum litorale</name>
    <dbReference type="NCBI Taxonomy" id="2056700"/>
    <lineage>
        <taxon>Bacteria</taxon>
        <taxon>Pseudomonadati</taxon>
        <taxon>Pseudomonadota</taxon>
        <taxon>Gammaproteobacteria</taxon>
        <taxon>Thiotrichales</taxon>
        <taxon>Fastidiosibacteraceae</taxon>
        <taxon>Cysteiniphilum</taxon>
    </lineage>
</organism>
<reference evidence="1" key="1">
    <citation type="journal article" date="2014" name="Int. J. Syst. Evol. Microbiol.">
        <title>Complete genome sequence of Corynebacterium casei LMG S-19264T (=DSM 44701T), isolated from a smear-ripened cheese.</title>
        <authorList>
            <consortium name="US DOE Joint Genome Institute (JGI-PGF)"/>
            <person name="Walter F."/>
            <person name="Albersmeier A."/>
            <person name="Kalinowski J."/>
            <person name="Ruckert C."/>
        </authorList>
    </citation>
    <scope>NUCLEOTIDE SEQUENCE</scope>
    <source>
        <strain evidence="1">CGMCC 1.15758</strain>
    </source>
</reference>
<dbReference type="EMBL" id="BMJS01000005">
    <property type="protein sequence ID" value="GGF92858.1"/>
    <property type="molecule type" value="Genomic_DNA"/>
</dbReference>
<dbReference type="AlphaFoldDB" id="A0A8J2Z329"/>
<evidence type="ECO:0000313" key="2">
    <source>
        <dbReference type="Proteomes" id="UP000636949"/>
    </source>
</evidence>
<comment type="caution">
    <text evidence="1">The sequence shown here is derived from an EMBL/GenBank/DDBJ whole genome shotgun (WGS) entry which is preliminary data.</text>
</comment>
<sequence length="95" mass="10819">MLYMINNEINDKKTKYNAGIEIMPVIFIMISLTRGELAPNKITEHAQPILTTDMRQAGLDILTIIGIYETANMARNIESINIPIIFMTIEPLRIK</sequence>
<accession>A0A8J2Z329</accession>
<dbReference type="Proteomes" id="UP000636949">
    <property type="component" value="Unassembled WGS sequence"/>
</dbReference>
<protein>
    <submittedName>
        <fullName evidence="1">Uncharacterized protein</fullName>
    </submittedName>
</protein>
<evidence type="ECO:0000313" key="1">
    <source>
        <dbReference type="EMBL" id="GGF92858.1"/>
    </source>
</evidence>
<gene>
    <name evidence="1" type="ORF">GCM10010995_07530</name>
</gene>
<keyword evidence="2" id="KW-1185">Reference proteome</keyword>
<name>A0A8J2Z329_9GAMM</name>
<reference evidence="1" key="2">
    <citation type="submission" date="2020-09" db="EMBL/GenBank/DDBJ databases">
        <authorList>
            <person name="Sun Q."/>
            <person name="Zhou Y."/>
        </authorList>
    </citation>
    <scope>NUCLEOTIDE SEQUENCE</scope>
    <source>
        <strain evidence="1">CGMCC 1.15758</strain>
    </source>
</reference>